<dbReference type="Gene3D" id="3.30.465.10">
    <property type="match status" value="1"/>
</dbReference>
<dbReference type="PROSITE" id="PS51387">
    <property type="entry name" value="FAD_PCMH"/>
    <property type="match status" value="1"/>
</dbReference>
<name>A0A853CM33_9ACTN</name>
<dbReference type="InterPro" id="IPR016166">
    <property type="entry name" value="FAD-bd_PCMH"/>
</dbReference>
<reference evidence="3 4" key="1">
    <citation type="submission" date="2020-07" db="EMBL/GenBank/DDBJ databases">
        <title>Sequencing the genomes of 1000 actinobacteria strains.</title>
        <authorList>
            <person name="Klenk H.-P."/>
        </authorList>
    </citation>
    <scope>NUCLEOTIDE SEQUENCE [LARGE SCALE GENOMIC DNA]</scope>
    <source>
        <strain evidence="3 4">DSM 104001</strain>
    </source>
</reference>
<dbReference type="Gene3D" id="3.30.70.2530">
    <property type="match status" value="1"/>
</dbReference>
<keyword evidence="4" id="KW-1185">Reference proteome</keyword>
<dbReference type="Gene3D" id="3.30.70.2520">
    <property type="match status" value="1"/>
</dbReference>
<accession>A0A853CM33</accession>
<organism evidence="3 4">
    <name type="scientific">Petropleomorpha daqingensis</name>
    <dbReference type="NCBI Taxonomy" id="2026353"/>
    <lineage>
        <taxon>Bacteria</taxon>
        <taxon>Bacillati</taxon>
        <taxon>Actinomycetota</taxon>
        <taxon>Actinomycetes</taxon>
        <taxon>Geodermatophilales</taxon>
        <taxon>Geodermatophilaceae</taxon>
        <taxon>Petropleomorpha</taxon>
    </lineage>
</organism>
<feature type="domain" description="FAD-binding PCMH-type" evidence="2">
    <location>
        <begin position="12"/>
        <end position="181"/>
    </location>
</feature>
<dbReference type="GO" id="GO:0050582">
    <property type="term" value="F:xylitol oxidase activity"/>
    <property type="evidence" value="ECO:0007669"/>
    <property type="project" value="UniProtKB-EC"/>
</dbReference>
<dbReference type="InterPro" id="IPR036318">
    <property type="entry name" value="FAD-bd_PCMH-like_sf"/>
</dbReference>
<dbReference type="SUPFAM" id="SSF56176">
    <property type="entry name" value="FAD-binding/transporter-associated domain-like"/>
    <property type="match status" value="1"/>
</dbReference>
<dbReference type="RefSeq" id="WP_179719082.1">
    <property type="nucleotide sequence ID" value="NZ_JACBZT010000001.1"/>
</dbReference>
<proteinExistence type="predicted"/>
<dbReference type="AlphaFoldDB" id="A0A853CM33"/>
<dbReference type="EMBL" id="JACBZT010000001">
    <property type="protein sequence ID" value="NYJ07318.1"/>
    <property type="molecule type" value="Genomic_DNA"/>
</dbReference>
<dbReference type="Pfam" id="PF04030">
    <property type="entry name" value="ALO"/>
    <property type="match status" value="1"/>
</dbReference>
<dbReference type="Gene3D" id="1.10.45.10">
    <property type="entry name" value="Vanillyl-alcohol Oxidase, Chain A, domain 4"/>
    <property type="match status" value="1"/>
</dbReference>
<dbReference type="InterPro" id="IPR016171">
    <property type="entry name" value="Vanillyl_alc_oxidase_C-sub2"/>
</dbReference>
<dbReference type="PIRSF" id="PIRSF000136">
    <property type="entry name" value="LGO_GLO"/>
    <property type="match status" value="1"/>
</dbReference>
<dbReference type="GO" id="GO:0080049">
    <property type="term" value="F:L-gulono-1,4-lactone dehydrogenase activity"/>
    <property type="evidence" value="ECO:0007669"/>
    <property type="project" value="TreeGrafter"/>
</dbReference>
<dbReference type="InterPro" id="IPR006094">
    <property type="entry name" value="Oxid_FAD_bind_N"/>
</dbReference>
<dbReference type="InterPro" id="IPR016167">
    <property type="entry name" value="FAD-bd_PCMH_sub1"/>
</dbReference>
<dbReference type="GO" id="GO:0071949">
    <property type="term" value="F:FAD binding"/>
    <property type="evidence" value="ECO:0007669"/>
    <property type="project" value="InterPro"/>
</dbReference>
<sequence length="421" mass="45574">MGEAGGTWAGTYTYRAATLHRPRSLPELQEIVAAAPRVRVLGSRHSFTDIADSAELVSLESLRTTEALPADVVVDRDAGTVSFGAGMKYGELAEVLNDEGVALANLASLPHISVAGAVATATHGSGVGNGNLATAVAAMELVTSDGQLRRLARGDADFPGAVVNLGALGAVTRLTLDVQPAYDVRQTVFEGLSWQALAWHFEEIVSAGYSVSVFTTLRDAVDQVWVKSRSHEAAPESLFDARPATVDRHPILGLDPTPCTPQLGRPGPWSDRLPHFRMGFTPSAGEEIQSEYLLPREHALAAVDAVRQRAERIAPLLQVCEIRTIAADDLWMSTAYGRDSVGVHFTWKREPAAVEEVLADLEPALARLGARPHWGKLFLAPAEQIAPLYERYGAFVDLVQRLDPRGAFRNDWFERHVLGPR</sequence>
<dbReference type="GO" id="GO:0003885">
    <property type="term" value="F:D-arabinono-1,4-lactone oxidase activity"/>
    <property type="evidence" value="ECO:0007669"/>
    <property type="project" value="InterPro"/>
</dbReference>
<evidence type="ECO:0000313" key="4">
    <source>
        <dbReference type="Proteomes" id="UP000541969"/>
    </source>
</evidence>
<dbReference type="InterPro" id="IPR016169">
    <property type="entry name" value="FAD-bd_PCMH_sub2"/>
</dbReference>
<dbReference type="Pfam" id="PF01565">
    <property type="entry name" value="FAD_binding_4"/>
    <property type="match status" value="1"/>
</dbReference>
<dbReference type="PANTHER" id="PTHR43762">
    <property type="entry name" value="L-GULONOLACTONE OXIDASE"/>
    <property type="match status" value="1"/>
</dbReference>
<evidence type="ECO:0000259" key="2">
    <source>
        <dbReference type="PROSITE" id="PS51387"/>
    </source>
</evidence>
<dbReference type="Gene3D" id="3.30.43.10">
    <property type="entry name" value="Uridine Diphospho-n-acetylenolpyruvylglucosamine Reductase, domain 2"/>
    <property type="match status" value="1"/>
</dbReference>
<evidence type="ECO:0000256" key="1">
    <source>
        <dbReference type="ARBA" id="ARBA00023002"/>
    </source>
</evidence>
<gene>
    <name evidence="3" type="ORF">GGQ55_003596</name>
</gene>
<dbReference type="PANTHER" id="PTHR43762:SF1">
    <property type="entry name" value="D-ARABINONO-1,4-LACTONE OXIDASE"/>
    <property type="match status" value="1"/>
</dbReference>
<dbReference type="InterPro" id="IPR010031">
    <property type="entry name" value="FAD_lactone_oxidase-like"/>
</dbReference>
<dbReference type="Proteomes" id="UP000541969">
    <property type="component" value="Unassembled WGS sequence"/>
</dbReference>
<dbReference type="EC" id="1.1.3.41" evidence="3"/>
<keyword evidence="1 3" id="KW-0560">Oxidoreductase</keyword>
<comment type="caution">
    <text evidence="3">The sequence shown here is derived from an EMBL/GenBank/DDBJ whole genome shotgun (WGS) entry which is preliminary data.</text>
</comment>
<dbReference type="InterPro" id="IPR007173">
    <property type="entry name" value="ALO_C"/>
</dbReference>
<evidence type="ECO:0000313" key="3">
    <source>
        <dbReference type="EMBL" id="NYJ07318.1"/>
    </source>
</evidence>
<protein>
    <submittedName>
        <fullName evidence="3">Xylitol oxidase</fullName>
        <ecNumber evidence="3">1.1.3.41</ecNumber>
    </submittedName>
</protein>
<dbReference type="GO" id="GO:0016020">
    <property type="term" value="C:membrane"/>
    <property type="evidence" value="ECO:0007669"/>
    <property type="project" value="InterPro"/>
</dbReference>